<dbReference type="InterPro" id="IPR036857">
    <property type="entry name" value="Thyroglobulin_1_sf"/>
</dbReference>
<comment type="caution">
    <text evidence="6">The sequence shown here is derived from an EMBL/GenBank/DDBJ whole genome shotgun (WGS) entry which is preliminary data.</text>
</comment>
<gene>
    <name evidence="6" type="ORF">WR25_06411</name>
</gene>
<dbReference type="InterPro" id="IPR002223">
    <property type="entry name" value="Kunitz_BPTI"/>
</dbReference>
<accession>A0A2A2LZP2</accession>
<evidence type="ECO:0008006" key="8">
    <source>
        <dbReference type="Google" id="ProtNLM"/>
    </source>
</evidence>
<comment type="caution">
    <text evidence="2">Lacks conserved residue(s) required for the propagation of feature annotation.</text>
</comment>
<dbReference type="SUPFAM" id="SSF57610">
    <property type="entry name" value="Thyroglobulin type-1 domain"/>
    <property type="match status" value="2"/>
</dbReference>
<keyword evidence="3" id="KW-0732">Signal</keyword>
<reference evidence="6 7" key="1">
    <citation type="journal article" date="2017" name="Curr. Biol.">
        <title>Genome architecture and evolution of a unichromosomal asexual nematode.</title>
        <authorList>
            <person name="Fradin H."/>
            <person name="Zegar C."/>
            <person name="Gutwein M."/>
            <person name="Lucas J."/>
            <person name="Kovtun M."/>
            <person name="Corcoran D."/>
            <person name="Baugh L.R."/>
            <person name="Kiontke K."/>
            <person name="Gunsalus K."/>
            <person name="Fitch D.H."/>
            <person name="Piano F."/>
        </authorList>
    </citation>
    <scope>NUCLEOTIDE SEQUENCE [LARGE SCALE GENOMIC DNA]</scope>
    <source>
        <strain evidence="6">PF1309</strain>
    </source>
</reference>
<dbReference type="InterPro" id="IPR020901">
    <property type="entry name" value="Prtase_inh_Kunz-CS"/>
</dbReference>
<dbReference type="InterPro" id="IPR036880">
    <property type="entry name" value="Kunitz_BPTI_sf"/>
</dbReference>
<dbReference type="SMART" id="SM00211">
    <property type="entry name" value="TY"/>
    <property type="match status" value="2"/>
</dbReference>
<dbReference type="PROSITE" id="PS50279">
    <property type="entry name" value="BPTI_KUNITZ_2"/>
    <property type="match status" value="1"/>
</dbReference>
<dbReference type="PANTHER" id="PTHR47248:SF9">
    <property type="entry name" value="BPTI_KUNITZ INHIBITOR DOMAIN-CONTAINING PROTEIN"/>
    <property type="match status" value="1"/>
</dbReference>
<evidence type="ECO:0000259" key="4">
    <source>
        <dbReference type="PROSITE" id="PS50279"/>
    </source>
</evidence>
<evidence type="ECO:0000259" key="5">
    <source>
        <dbReference type="PROSITE" id="PS51162"/>
    </source>
</evidence>
<feature type="chain" id="PRO_5013127394" description="BPTI/Kunitz inhibitor domain-containing protein" evidence="3">
    <location>
        <begin position="17"/>
        <end position="338"/>
    </location>
</feature>
<feature type="domain" description="Thyroglobulin type-1" evidence="5">
    <location>
        <begin position="25"/>
        <end position="79"/>
    </location>
</feature>
<dbReference type="Gene3D" id="4.10.800.10">
    <property type="entry name" value="Thyroglobulin type-1"/>
    <property type="match status" value="2"/>
</dbReference>
<dbReference type="OrthoDB" id="4473401at2759"/>
<protein>
    <recommendedName>
        <fullName evidence="8">BPTI/Kunitz inhibitor domain-containing protein</fullName>
    </recommendedName>
</protein>
<dbReference type="EMBL" id="LIAE01006319">
    <property type="protein sequence ID" value="PAV91447.1"/>
    <property type="molecule type" value="Genomic_DNA"/>
</dbReference>
<dbReference type="STRING" id="2018661.A0A2A2LZP2"/>
<feature type="domain" description="Thyroglobulin type-1" evidence="5">
    <location>
        <begin position="81"/>
        <end position="121"/>
    </location>
</feature>
<feature type="domain" description="BPTI/Kunitz inhibitor" evidence="4">
    <location>
        <begin position="161"/>
        <end position="214"/>
    </location>
</feature>
<organism evidence="6 7">
    <name type="scientific">Diploscapter pachys</name>
    <dbReference type="NCBI Taxonomy" id="2018661"/>
    <lineage>
        <taxon>Eukaryota</taxon>
        <taxon>Metazoa</taxon>
        <taxon>Ecdysozoa</taxon>
        <taxon>Nematoda</taxon>
        <taxon>Chromadorea</taxon>
        <taxon>Rhabditida</taxon>
        <taxon>Rhabditina</taxon>
        <taxon>Rhabditomorpha</taxon>
        <taxon>Rhabditoidea</taxon>
        <taxon>Rhabditidae</taxon>
        <taxon>Diploscapter</taxon>
    </lineage>
</organism>
<evidence type="ECO:0000256" key="1">
    <source>
        <dbReference type="ARBA" id="ARBA00023157"/>
    </source>
</evidence>
<dbReference type="Pfam" id="PF00014">
    <property type="entry name" value="Kunitz_BPTI"/>
    <property type="match status" value="1"/>
</dbReference>
<dbReference type="SMART" id="SM00131">
    <property type="entry name" value="KU"/>
    <property type="match status" value="1"/>
</dbReference>
<feature type="disulfide bond" evidence="2">
    <location>
        <begin position="88"/>
        <end position="95"/>
    </location>
</feature>
<dbReference type="PROSITE" id="PS00280">
    <property type="entry name" value="BPTI_KUNITZ_1"/>
    <property type="match status" value="1"/>
</dbReference>
<keyword evidence="7" id="KW-1185">Reference proteome</keyword>
<evidence type="ECO:0000313" key="6">
    <source>
        <dbReference type="EMBL" id="PAV91447.1"/>
    </source>
</evidence>
<dbReference type="Pfam" id="PF00086">
    <property type="entry name" value="Thyroglobulin_1"/>
    <property type="match status" value="1"/>
</dbReference>
<feature type="signal peptide" evidence="3">
    <location>
        <begin position="1"/>
        <end position="16"/>
    </location>
</feature>
<evidence type="ECO:0000313" key="7">
    <source>
        <dbReference type="Proteomes" id="UP000218231"/>
    </source>
</evidence>
<name>A0A2A2LZP2_9BILA</name>
<keyword evidence="1 2" id="KW-1015">Disulfide bond</keyword>
<evidence type="ECO:0000256" key="3">
    <source>
        <dbReference type="SAM" id="SignalP"/>
    </source>
</evidence>
<dbReference type="PANTHER" id="PTHR47248">
    <property type="entry name" value="PROTEIN CBG06772"/>
    <property type="match status" value="1"/>
</dbReference>
<proteinExistence type="predicted"/>
<dbReference type="InterPro" id="IPR000716">
    <property type="entry name" value="Thyroglobulin_1"/>
</dbReference>
<dbReference type="Gene3D" id="4.10.410.10">
    <property type="entry name" value="Pancreatic trypsin inhibitor Kunitz domain"/>
    <property type="match status" value="1"/>
</dbReference>
<dbReference type="AlphaFoldDB" id="A0A2A2LZP2"/>
<dbReference type="GO" id="GO:0004867">
    <property type="term" value="F:serine-type endopeptidase inhibitor activity"/>
    <property type="evidence" value="ECO:0007669"/>
    <property type="project" value="InterPro"/>
</dbReference>
<dbReference type="PROSITE" id="PS51162">
    <property type="entry name" value="THYROGLOBULIN_1_2"/>
    <property type="match status" value="2"/>
</dbReference>
<evidence type="ECO:0000256" key="2">
    <source>
        <dbReference type="PROSITE-ProRule" id="PRU00500"/>
    </source>
</evidence>
<dbReference type="InterPro" id="IPR052861">
    <property type="entry name" value="BPTI/Kunitz_domain"/>
</dbReference>
<dbReference type="Proteomes" id="UP000218231">
    <property type="component" value="Unassembled WGS sequence"/>
</dbReference>
<sequence length="338" mass="36576">MLRFLFLCSLVTIVVALDSDPGPDIGPCTINNERGIKCTEYGFYEIVQCDAGSCYCVDVDSGAKAYDTVTANNKITPKCGGDYEPTQCDSQGKECFCVNVKTGRMIPGTKQDKNSDKPLNCGGKTPALFGGSRIPTVAVRGGGLLSGLGIQLKVPIGNQKCAMPKDAGVTCNEQIPLVKWYFDPDTFQCLAFEYKGCKGNDNRFHTKAMCFSSCVLSDYEGCAMHAPPFKDNEGHIVRCGGNKSNANRANLVGITLKDDGCPEDYKCHIGGFANFCCSTKPSDEMSSALKPTCSNKKRPFQDGSTVAEMRLGKSCDDKFCPQGHTCESNKMFSYCCPF</sequence>
<dbReference type="SUPFAM" id="SSF57362">
    <property type="entry name" value="BPTI-like"/>
    <property type="match status" value="1"/>
</dbReference>